<dbReference type="EMBL" id="SDAM02000107">
    <property type="protein sequence ID" value="KAH6829603.1"/>
    <property type="molecule type" value="Genomic_DNA"/>
</dbReference>
<feature type="transmembrane region" description="Helical" evidence="1">
    <location>
        <begin position="20"/>
        <end position="39"/>
    </location>
</feature>
<dbReference type="Proteomes" id="UP001190926">
    <property type="component" value="Unassembled WGS sequence"/>
</dbReference>
<evidence type="ECO:0000313" key="3">
    <source>
        <dbReference type="Proteomes" id="UP001190926"/>
    </source>
</evidence>
<feature type="transmembrane region" description="Helical" evidence="1">
    <location>
        <begin position="60"/>
        <end position="81"/>
    </location>
</feature>
<reference evidence="2 3" key="1">
    <citation type="journal article" date="2021" name="Nat. Commun.">
        <title>Incipient diploidization of the medicinal plant Perilla within 10,000 years.</title>
        <authorList>
            <person name="Zhang Y."/>
            <person name="Shen Q."/>
            <person name="Leng L."/>
            <person name="Zhang D."/>
            <person name="Chen S."/>
            <person name="Shi Y."/>
            <person name="Ning Z."/>
            <person name="Chen S."/>
        </authorList>
    </citation>
    <scope>NUCLEOTIDE SEQUENCE [LARGE SCALE GENOMIC DNA]</scope>
    <source>
        <strain evidence="3">cv. PC099</strain>
    </source>
</reference>
<evidence type="ECO:0000256" key="1">
    <source>
        <dbReference type="SAM" id="Phobius"/>
    </source>
</evidence>
<keyword evidence="3" id="KW-1185">Reference proteome</keyword>
<keyword evidence="1" id="KW-1133">Transmembrane helix</keyword>
<name>A0AAD4J9C9_PERFH</name>
<organism evidence="2 3">
    <name type="scientific">Perilla frutescens var. hirtella</name>
    <name type="common">Perilla citriodora</name>
    <name type="synonym">Perilla setoyensis</name>
    <dbReference type="NCBI Taxonomy" id="608512"/>
    <lineage>
        <taxon>Eukaryota</taxon>
        <taxon>Viridiplantae</taxon>
        <taxon>Streptophyta</taxon>
        <taxon>Embryophyta</taxon>
        <taxon>Tracheophyta</taxon>
        <taxon>Spermatophyta</taxon>
        <taxon>Magnoliopsida</taxon>
        <taxon>eudicotyledons</taxon>
        <taxon>Gunneridae</taxon>
        <taxon>Pentapetalae</taxon>
        <taxon>asterids</taxon>
        <taxon>lamiids</taxon>
        <taxon>Lamiales</taxon>
        <taxon>Lamiaceae</taxon>
        <taxon>Nepetoideae</taxon>
        <taxon>Elsholtzieae</taxon>
        <taxon>Perilla</taxon>
    </lineage>
</organism>
<accession>A0AAD4J9C9</accession>
<dbReference type="AlphaFoldDB" id="A0AAD4J9C9"/>
<keyword evidence="1" id="KW-0472">Membrane</keyword>
<comment type="caution">
    <text evidence="2">The sequence shown here is derived from an EMBL/GenBank/DDBJ whole genome shotgun (WGS) entry which is preliminary data.</text>
</comment>
<protein>
    <submittedName>
        <fullName evidence="2">Uncharacterized protein</fullName>
    </submittedName>
</protein>
<proteinExistence type="predicted"/>
<evidence type="ECO:0000313" key="2">
    <source>
        <dbReference type="EMBL" id="KAH6829603.1"/>
    </source>
</evidence>
<keyword evidence="1" id="KW-0812">Transmembrane</keyword>
<sequence length="116" mass="12855">MRLFPGWPDHQSPCEYCFSLLLVFLLTFTAEFCSNYPISRQTDRRQAALGAAALRALQMFMTYLAVIAIMATDFVFFGAAVGGHAAGNLVSGFYQYQIEAAETTLYDCSCGSYFTL</sequence>
<gene>
    <name evidence="2" type="ORF">C2S53_012516</name>
</gene>